<dbReference type="RefSeq" id="WP_175172430.1">
    <property type="nucleotide sequence ID" value="NZ_CADIJX010000001.1"/>
</dbReference>
<feature type="transmembrane region" description="Helical" evidence="1">
    <location>
        <begin position="44"/>
        <end position="62"/>
    </location>
</feature>
<name>A0A6S6YNV6_9BURK</name>
<dbReference type="Proteomes" id="UP000494108">
    <property type="component" value="Unassembled WGS sequence"/>
</dbReference>
<evidence type="ECO:0000313" key="3">
    <source>
        <dbReference type="Proteomes" id="UP000494108"/>
    </source>
</evidence>
<keyword evidence="3" id="KW-1185">Reference proteome</keyword>
<dbReference type="InterPro" id="IPR057700">
    <property type="entry name" value="DUF7940"/>
</dbReference>
<dbReference type="AlphaFoldDB" id="A0A6S6YNV6"/>
<keyword evidence="1" id="KW-0812">Transmembrane</keyword>
<protein>
    <submittedName>
        <fullName evidence="2">Uncharacterized protein</fullName>
    </submittedName>
</protein>
<sequence>MNMIQDWRRKFPRLWSVRLALLAALLSAIEVCMNLWLTGKPPLIVIGAGLFSLCAAIARVISQPRLNNEDRN</sequence>
<keyword evidence="1" id="KW-1133">Transmembrane helix</keyword>
<organism evidence="2 3">
    <name type="scientific">Achromobacter pestifer</name>
    <dbReference type="NCBI Taxonomy" id="1353889"/>
    <lineage>
        <taxon>Bacteria</taxon>
        <taxon>Pseudomonadati</taxon>
        <taxon>Pseudomonadota</taxon>
        <taxon>Betaproteobacteria</taxon>
        <taxon>Burkholderiales</taxon>
        <taxon>Alcaligenaceae</taxon>
        <taxon>Achromobacter</taxon>
    </lineage>
</organism>
<dbReference type="Pfam" id="PF25612">
    <property type="entry name" value="DUF7940"/>
    <property type="match status" value="1"/>
</dbReference>
<proteinExistence type="predicted"/>
<gene>
    <name evidence="2" type="ORF">LMG3431_00060</name>
</gene>
<keyword evidence="1" id="KW-0472">Membrane</keyword>
<evidence type="ECO:0000313" key="2">
    <source>
        <dbReference type="EMBL" id="CAB3624740.1"/>
    </source>
</evidence>
<evidence type="ECO:0000256" key="1">
    <source>
        <dbReference type="SAM" id="Phobius"/>
    </source>
</evidence>
<reference evidence="2 3" key="1">
    <citation type="submission" date="2020-04" db="EMBL/GenBank/DDBJ databases">
        <authorList>
            <person name="De Canck E."/>
        </authorList>
    </citation>
    <scope>NUCLEOTIDE SEQUENCE [LARGE SCALE GENOMIC DNA]</scope>
    <source>
        <strain evidence="2 3">LMG 3431</strain>
    </source>
</reference>
<accession>A0A6S6YNV6</accession>
<dbReference type="EMBL" id="CADIJX010000001">
    <property type="protein sequence ID" value="CAB3624740.1"/>
    <property type="molecule type" value="Genomic_DNA"/>
</dbReference>